<evidence type="ECO:0000256" key="12">
    <source>
        <dbReference type="ARBA" id="ARBA00025096"/>
    </source>
</evidence>
<proteinExistence type="inferred from homology"/>
<reference evidence="24 25" key="1">
    <citation type="submission" date="2015-10" db="EMBL/GenBank/DDBJ databases">
        <title>Complete genome sequence of hyperthermophilic archaeon Pyrodictium delaneyi Su06.</title>
        <authorList>
            <person name="Jung J.-H."/>
            <person name="Lin J."/>
            <person name="Holden J.F."/>
            <person name="Park C.-S."/>
        </authorList>
    </citation>
    <scope>NUCLEOTIDE SEQUENCE [LARGE SCALE GENOMIC DNA]</scope>
    <source>
        <strain evidence="24 25">Su06</strain>
    </source>
</reference>
<dbReference type="InterPro" id="IPR037033">
    <property type="entry name" value="DNA-dir_RNAP_su2_hyb_sf"/>
</dbReference>
<evidence type="ECO:0000256" key="6">
    <source>
        <dbReference type="ARBA" id="ARBA00022679"/>
    </source>
</evidence>
<evidence type="ECO:0000256" key="13">
    <source>
        <dbReference type="ARBA" id="ARBA00025838"/>
    </source>
</evidence>
<dbReference type="Pfam" id="PF04560">
    <property type="entry name" value="RNA_pol_Rpb2_7"/>
    <property type="match status" value="1"/>
</dbReference>
<evidence type="ECO:0000256" key="9">
    <source>
        <dbReference type="ARBA" id="ARBA00022833"/>
    </source>
</evidence>
<dbReference type="SUPFAM" id="SSF64484">
    <property type="entry name" value="beta and beta-prime subunits of DNA dependent RNA-polymerase"/>
    <property type="match status" value="1"/>
</dbReference>
<evidence type="ECO:0000259" key="17">
    <source>
        <dbReference type="Pfam" id="PF00562"/>
    </source>
</evidence>
<evidence type="ECO:0000259" key="21">
    <source>
        <dbReference type="Pfam" id="PF04565"/>
    </source>
</evidence>
<dbReference type="Proteomes" id="UP000058613">
    <property type="component" value="Chromosome"/>
</dbReference>
<dbReference type="KEGG" id="pdl:Pyrde_0443"/>
<keyword evidence="7 16" id="KW-0548">Nucleotidyltransferase</keyword>
<dbReference type="Pfam" id="PF04566">
    <property type="entry name" value="RNA_pol_Rpb2_4"/>
    <property type="match status" value="1"/>
</dbReference>
<evidence type="ECO:0000256" key="2">
    <source>
        <dbReference type="ARBA" id="ARBA00004496"/>
    </source>
</evidence>
<dbReference type="Pfam" id="PF04563">
    <property type="entry name" value="RNA_pol_Rpb2_1"/>
    <property type="match status" value="1"/>
</dbReference>
<dbReference type="PANTHER" id="PTHR20856">
    <property type="entry name" value="DNA-DIRECTED RNA POLYMERASE I SUBUNIT 2"/>
    <property type="match status" value="1"/>
</dbReference>
<evidence type="ECO:0000256" key="15">
    <source>
        <dbReference type="RuleBase" id="RU000434"/>
    </source>
</evidence>
<dbReference type="InterPro" id="IPR007646">
    <property type="entry name" value="RNA_pol_Rpb2_4"/>
</dbReference>
<evidence type="ECO:0000256" key="7">
    <source>
        <dbReference type="ARBA" id="ARBA00022695"/>
    </source>
</evidence>
<dbReference type="InterPro" id="IPR007645">
    <property type="entry name" value="RNA_pol_Rpb2_3"/>
</dbReference>
<dbReference type="FunFam" id="2.40.270.10:FF:000006">
    <property type="entry name" value="DNA-directed RNA polymerase subunit beta"/>
    <property type="match status" value="1"/>
</dbReference>
<dbReference type="InterPro" id="IPR007642">
    <property type="entry name" value="RNA_pol_Rpb2_2"/>
</dbReference>
<dbReference type="NCBIfam" id="NF007175">
    <property type="entry name" value="PRK09606.1"/>
    <property type="match status" value="1"/>
</dbReference>
<evidence type="ECO:0000256" key="14">
    <source>
        <dbReference type="ARBA" id="ARBA00048552"/>
    </source>
</evidence>
<keyword evidence="10" id="KW-0238">DNA-binding</keyword>
<dbReference type="InterPro" id="IPR007644">
    <property type="entry name" value="RNA_pol_bsu_protrusion"/>
</dbReference>
<dbReference type="NCBIfam" id="TIGR03670">
    <property type="entry name" value="rpoB_arch"/>
    <property type="match status" value="1"/>
</dbReference>
<evidence type="ECO:0000313" key="24">
    <source>
        <dbReference type="EMBL" id="ALL00493.1"/>
    </source>
</evidence>
<dbReference type="Gene3D" id="3.90.1110.10">
    <property type="entry name" value="RNA polymerase Rpb2, domain 2"/>
    <property type="match status" value="1"/>
</dbReference>
<dbReference type="AlphaFoldDB" id="A0A0P0N2R9"/>
<evidence type="ECO:0000256" key="10">
    <source>
        <dbReference type="ARBA" id="ARBA00023125"/>
    </source>
</evidence>
<dbReference type="InterPro" id="IPR007641">
    <property type="entry name" value="RNA_pol_Rpb2_7"/>
</dbReference>
<dbReference type="FunFam" id="2.40.270.10:FF:000011">
    <property type="entry name" value="DNA-directed RNA polymerase subunit beta"/>
    <property type="match status" value="1"/>
</dbReference>
<evidence type="ECO:0000256" key="4">
    <source>
        <dbReference type="ARBA" id="ARBA00022478"/>
    </source>
</evidence>
<dbReference type="Pfam" id="PF04561">
    <property type="entry name" value="RNA_pol_Rpb2_2"/>
    <property type="match status" value="1"/>
</dbReference>
<dbReference type="InterPro" id="IPR015712">
    <property type="entry name" value="DNA-dir_RNA_pol_su2"/>
</dbReference>
<evidence type="ECO:0000259" key="20">
    <source>
        <dbReference type="Pfam" id="PF04563"/>
    </source>
</evidence>
<dbReference type="InterPro" id="IPR007647">
    <property type="entry name" value="RNA_pol_Rpb2_5"/>
</dbReference>
<keyword evidence="4 16" id="KW-0240">DNA-directed RNA polymerase</keyword>
<keyword evidence="6 16" id="KW-0808">Transferase</keyword>
<dbReference type="GO" id="GO:0005737">
    <property type="term" value="C:cytoplasm"/>
    <property type="evidence" value="ECO:0007669"/>
    <property type="project" value="UniProtKB-SubCell"/>
</dbReference>
<comment type="cofactor">
    <cofactor evidence="1">
        <name>Zn(2+)</name>
        <dbReference type="ChEBI" id="CHEBI:29105"/>
    </cofactor>
</comment>
<dbReference type="PATRIC" id="fig|1273541.4.peg.485"/>
<evidence type="ECO:0000256" key="1">
    <source>
        <dbReference type="ARBA" id="ARBA00001947"/>
    </source>
</evidence>
<dbReference type="InterPro" id="IPR007120">
    <property type="entry name" value="DNA-dir_RNAP_su2_dom"/>
</dbReference>
<keyword evidence="8" id="KW-0479">Metal-binding</keyword>
<evidence type="ECO:0000256" key="8">
    <source>
        <dbReference type="ARBA" id="ARBA00022723"/>
    </source>
</evidence>
<dbReference type="InterPro" id="IPR007121">
    <property type="entry name" value="RNA_pol_bsu_CS"/>
</dbReference>
<evidence type="ECO:0000313" key="25">
    <source>
        <dbReference type="Proteomes" id="UP000058613"/>
    </source>
</evidence>
<dbReference type="CDD" id="cd00653">
    <property type="entry name" value="RNA_pol_B_RPB2"/>
    <property type="match status" value="1"/>
</dbReference>
<feature type="domain" description="DNA-directed RNA polymerase subunit 2 hybrid-binding" evidence="17">
    <location>
        <begin position="669"/>
        <end position="1040"/>
    </location>
</feature>
<feature type="domain" description="RNA polymerase Rpb2" evidence="19">
    <location>
        <begin position="184"/>
        <end position="360"/>
    </location>
</feature>
<dbReference type="Pfam" id="PF04565">
    <property type="entry name" value="RNA_pol_Rpb2_3"/>
    <property type="match status" value="1"/>
</dbReference>
<feature type="domain" description="RNA polymerase Rpb2" evidence="23">
    <location>
        <begin position="621"/>
        <end position="655"/>
    </location>
</feature>
<evidence type="ECO:0000256" key="3">
    <source>
        <dbReference type="ARBA" id="ARBA00006835"/>
    </source>
</evidence>
<evidence type="ECO:0000256" key="5">
    <source>
        <dbReference type="ARBA" id="ARBA00022490"/>
    </source>
</evidence>
<dbReference type="Gene3D" id="3.90.1070.20">
    <property type="match status" value="1"/>
</dbReference>
<evidence type="ECO:0000256" key="11">
    <source>
        <dbReference type="ARBA" id="ARBA00023163"/>
    </source>
</evidence>
<dbReference type="GO" id="GO:0003677">
    <property type="term" value="F:DNA binding"/>
    <property type="evidence" value="ECO:0007669"/>
    <property type="project" value="UniProtKB-KW"/>
</dbReference>
<dbReference type="InterPro" id="IPR014724">
    <property type="entry name" value="RNA_pol_RPB2_OB-fold"/>
</dbReference>
<dbReference type="Pfam" id="PF04567">
    <property type="entry name" value="RNA_pol_Rpb2_5"/>
    <property type="match status" value="1"/>
</dbReference>
<dbReference type="PROSITE" id="PS01166">
    <property type="entry name" value="RNA_POL_BETA"/>
    <property type="match status" value="1"/>
</dbReference>
<dbReference type="FunFam" id="3.90.1800.10:FF:000002">
    <property type="entry name" value="DNA-directed RNA polymerase subunit beta"/>
    <property type="match status" value="1"/>
</dbReference>
<dbReference type="Gene3D" id="2.40.50.150">
    <property type="match status" value="1"/>
</dbReference>
<dbReference type="InterPro" id="IPR019969">
    <property type="entry name" value="RNAP_Rpo2"/>
</dbReference>
<dbReference type="NCBIfam" id="NF006335">
    <property type="entry name" value="PRK08565.1"/>
    <property type="match status" value="1"/>
</dbReference>
<keyword evidence="11 16" id="KW-0804">Transcription</keyword>
<feature type="domain" description="RNA polymerase Rpb2" evidence="21">
    <location>
        <begin position="429"/>
        <end position="493"/>
    </location>
</feature>
<keyword evidence="9" id="KW-0862">Zinc</keyword>
<comment type="catalytic activity">
    <reaction evidence="14 16">
        <text>RNA(n) + a ribonucleoside 5'-triphosphate = RNA(n+1) + diphosphate</text>
        <dbReference type="Rhea" id="RHEA:21248"/>
        <dbReference type="Rhea" id="RHEA-COMP:14527"/>
        <dbReference type="Rhea" id="RHEA-COMP:17342"/>
        <dbReference type="ChEBI" id="CHEBI:33019"/>
        <dbReference type="ChEBI" id="CHEBI:61557"/>
        <dbReference type="ChEBI" id="CHEBI:140395"/>
        <dbReference type="EC" id="2.7.7.6"/>
    </reaction>
</comment>
<evidence type="ECO:0000259" key="18">
    <source>
        <dbReference type="Pfam" id="PF04560"/>
    </source>
</evidence>
<dbReference type="GO" id="GO:0032549">
    <property type="term" value="F:ribonucleoside binding"/>
    <property type="evidence" value="ECO:0007669"/>
    <property type="project" value="InterPro"/>
</dbReference>
<evidence type="ECO:0000259" key="23">
    <source>
        <dbReference type="Pfam" id="PF04567"/>
    </source>
</evidence>
<dbReference type="InterPro" id="IPR037034">
    <property type="entry name" value="RNA_pol_Rpb2_2_sf"/>
</dbReference>
<feature type="domain" description="RNA polymerase Rpb2" evidence="22">
    <location>
        <begin position="537"/>
        <end position="600"/>
    </location>
</feature>
<feature type="domain" description="RNA polymerase Rpb2" evidence="18">
    <location>
        <begin position="1042"/>
        <end position="1132"/>
    </location>
</feature>
<dbReference type="Pfam" id="PF00562">
    <property type="entry name" value="RNA_pol_Rpb2_6"/>
    <property type="match status" value="1"/>
</dbReference>
<dbReference type="GO" id="GO:0003899">
    <property type="term" value="F:DNA-directed RNA polymerase activity"/>
    <property type="evidence" value="ECO:0007669"/>
    <property type="project" value="UniProtKB-EC"/>
</dbReference>
<evidence type="ECO:0000259" key="19">
    <source>
        <dbReference type="Pfam" id="PF04561"/>
    </source>
</evidence>
<comment type="function">
    <text evidence="16">DNA-dependent RNA polymerase catalyzes the transcription of DNA into RNA using the four ribonucleoside triphosphates as substrates.</text>
</comment>
<dbReference type="Gene3D" id="3.90.1100.10">
    <property type="match status" value="1"/>
</dbReference>
<sequence>MVTLAQRAFPTVEDRWLVMKAFIDEYGLVKQHIDSYNRFVEKELKEIVKEFGVIATPRREYEVRIVDVELGEPMVMESDGSEHPVTPMECRIRDLTYAAPIKAKVIIVENGIEREPEDIILGFLPVMLRSKADPLAKCFYEGGPREDCERILIEAGEDPRDPGGYFIINGSERVVVIQEDQALNRILVGKARAGTGSAVYTAKVISSHAGVRYQLILDMHKDGTLHVSMSRALSKIPFIILMRALGLESDRDIVLAISPDPQIQQMLIPSLEQARAINTVEDALDFIGSRFREGIGKPREQRIRVAERVLDYILLPHIGTRPEARLRKALFLGQMAAKLLEYVLGRRGEDDKDHYANKRVLLAGDLIAMVFRIAMRALAYDVRQQLEKLRARGRHISVRMVIRSDIITNRLREALATGNWPGQRTGVSQILDRTNWLSMLSHLRRVVSQLSRSQPHFEARDVHGTQWGRICPFETPEGPNCGLVKNLALMAYVSPGVSEEEVEKILYDMGVRDAVEVFNEVRKVGYYPPELQQWSKIFLNGRLIGYHPDGEALAQELRRLRRSGKLPPDVNVSVYKTEYINEVYINTDQGRILRPVFVVEKGRLVYSPEHAEKLRRGEWNFSDLLRNGIVEMLDAEEEENTYIALNPEDLTPEHTHMEIWPAAIMGVTASTIPYAEHNQSPRNTYQAAMAKQALGLYAANYQIRVDTRAHLLHYPEKPLVQTRTLDVIGFNERPAGQNMVIAVMSFTGYNIEDAIIMNKSSVERGLARSTFFRLYATEERRYAGGLSDRIEKPEANIEGSKPPEMYRKLDADGIISPEVEVSGGEVLIGKTSPPRFMEEYREFGTVSVRRRDTSVTMRHGEKGFVDTVILTENIEGFKLIKVRVRDQRIPELGDKFASRHGQKGVIGMLIPQYDMPFTEDGITPDLIINPHAFPSRMTLGQLFEAIAGKYAAIYGRFVDGTPFAKEPIENLKIELLKAGYAPDGTELMYDGRTGELLRNPILIGIVYYQKLHHMVADKMHARARGPVQVLTRQPTEGRAREGGLRFGEMERDCLIGHGAAMLLRERMLESSDRYVMYVCEKCGHMAWFDRNKRKYICPIHGDKGKISAVTVPYAFKLLLQEMMSMCVMPRLRLAPKHEWRPQGE</sequence>
<dbReference type="GO" id="GO:0000428">
    <property type="term" value="C:DNA-directed RNA polymerase complex"/>
    <property type="evidence" value="ECO:0007669"/>
    <property type="project" value="UniProtKB-KW"/>
</dbReference>
<dbReference type="Gene3D" id="3.90.1800.10">
    <property type="entry name" value="RNA polymerase alpha subunit dimerisation domain"/>
    <property type="match status" value="1"/>
</dbReference>
<protein>
    <recommendedName>
        <fullName evidence="16">DNA-directed RNA polymerase subunit beta</fullName>
        <ecNumber evidence="16">2.7.7.6</ecNumber>
    </recommendedName>
</protein>
<dbReference type="GO" id="GO:0008270">
    <property type="term" value="F:zinc ion binding"/>
    <property type="evidence" value="ECO:0007669"/>
    <property type="project" value="InterPro"/>
</dbReference>
<comment type="similarity">
    <text evidence="3 15">Belongs to the RNA polymerase beta chain family.</text>
</comment>
<dbReference type="EC" id="2.7.7.6" evidence="16"/>
<dbReference type="Gene3D" id="2.40.270.10">
    <property type="entry name" value="DNA-directed RNA polymerase, subunit 2, domain 6"/>
    <property type="match status" value="1"/>
</dbReference>
<comment type="subcellular location">
    <subcellularLocation>
        <location evidence="2">Cytoplasm</location>
    </subcellularLocation>
</comment>
<dbReference type="STRING" id="1273541.Pyrde_0443"/>
<accession>A0A0P0N2R9</accession>
<evidence type="ECO:0000259" key="22">
    <source>
        <dbReference type="Pfam" id="PF04566"/>
    </source>
</evidence>
<dbReference type="EMBL" id="CP013011">
    <property type="protein sequence ID" value="ALL00493.1"/>
    <property type="molecule type" value="Genomic_DNA"/>
</dbReference>
<comment type="function">
    <text evidence="12">DNA-dependent RNA polymerase (RNAP) catalyzes the transcription of DNA into RNA using the four ribonucleoside triphosphates as substrates. The Rpo2 subunit (Rpo2N and Rpo2C in this organism) is implicated in DNA promoter recognition and in nucleotide binding.</text>
</comment>
<name>A0A0P0N2R9_9CREN</name>
<feature type="domain" description="RNA polymerase beta subunit protrusion" evidence="20">
    <location>
        <begin position="27"/>
        <end position="409"/>
    </location>
</feature>
<dbReference type="GO" id="GO:0006351">
    <property type="term" value="P:DNA-templated transcription"/>
    <property type="evidence" value="ECO:0007669"/>
    <property type="project" value="InterPro"/>
</dbReference>
<keyword evidence="5" id="KW-0963">Cytoplasm</keyword>
<organism evidence="24 25">
    <name type="scientific">Pyrodictium delaneyi</name>
    <dbReference type="NCBI Taxonomy" id="1273541"/>
    <lineage>
        <taxon>Archaea</taxon>
        <taxon>Thermoproteota</taxon>
        <taxon>Thermoprotei</taxon>
        <taxon>Desulfurococcales</taxon>
        <taxon>Pyrodictiaceae</taxon>
        <taxon>Pyrodictium</taxon>
    </lineage>
</organism>
<evidence type="ECO:0000256" key="16">
    <source>
        <dbReference type="RuleBase" id="RU363031"/>
    </source>
</evidence>
<gene>
    <name evidence="24" type="ORF">Pyrde_0443</name>
</gene>
<comment type="subunit">
    <text evidence="13">Part of the RNA polymerase complex.</text>
</comment>